<dbReference type="SUPFAM" id="SSF53448">
    <property type="entry name" value="Nucleotide-diphospho-sugar transferases"/>
    <property type="match status" value="1"/>
</dbReference>
<dbReference type="Gene3D" id="3.90.550.10">
    <property type="entry name" value="Spore Coat Polysaccharide Biosynthesis Protein SpsA, Chain A"/>
    <property type="match status" value="1"/>
</dbReference>
<keyword evidence="4" id="KW-0808">Transferase</keyword>
<evidence type="ECO:0000256" key="2">
    <source>
        <dbReference type="ARBA" id="ARBA00006739"/>
    </source>
</evidence>
<proteinExistence type="inferred from homology"/>
<evidence type="ECO:0000259" key="5">
    <source>
        <dbReference type="Pfam" id="PF00535"/>
    </source>
</evidence>
<sequence length="292" mass="33534">MEKVDILLPINSSFEETRNCIVSILQNTDMDLMNLYLLDEGSQDSRIEELMNFYVNKYSNIGLLRKEKQCGLIGNINKGLSMSENDVVIINSDTLVTHSWLTALRKAAYQEEIIAAVNPMSNFGFISGIPTSNSQINDLFTFEEYTDAFNKSKQHGVVDAPVLLGFCMYLKRNALNSVGIFDESFKRGYGDETDWFLRAKQKGFKLVITKDTYLHIMGGTSRGLEKEKLKCESAQILFDRYPDLNVSINRFLKGKPLKDVRKQMMKNLDFLRQKTPKMLKLKMLKHYISNIF</sequence>
<comment type="similarity">
    <text evidence="2">Belongs to the glycosyltransferase 2 family.</text>
</comment>
<accession>A0ABT9XVY5</accession>
<dbReference type="PANTHER" id="PTHR43179:SF12">
    <property type="entry name" value="GALACTOFURANOSYLTRANSFERASE GLFT2"/>
    <property type="match status" value="1"/>
</dbReference>
<evidence type="ECO:0000256" key="4">
    <source>
        <dbReference type="ARBA" id="ARBA00022679"/>
    </source>
</evidence>
<evidence type="ECO:0000313" key="7">
    <source>
        <dbReference type="Proteomes" id="UP001224122"/>
    </source>
</evidence>
<keyword evidence="3" id="KW-0328">Glycosyltransferase</keyword>
<evidence type="ECO:0000256" key="3">
    <source>
        <dbReference type="ARBA" id="ARBA00022676"/>
    </source>
</evidence>
<dbReference type="Pfam" id="PF00535">
    <property type="entry name" value="Glycos_transf_2"/>
    <property type="match status" value="1"/>
</dbReference>
<feature type="domain" description="Glycosyltransferase 2-like" evidence="5">
    <location>
        <begin position="14"/>
        <end position="148"/>
    </location>
</feature>
<dbReference type="RefSeq" id="WP_307408930.1">
    <property type="nucleotide sequence ID" value="NZ_JAUSTW010000004.1"/>
</dbReference>
<evidence type="ECO:0000313" key="6">
    <source>
        <dbReference type="EMBL" id="MDQ0199732.1"/>
    </source>
</evidence>
<comment type="caution">
    <text evidence="6">The sequence shown here is derived from an EMBL/GenBank/DDBJ whole genome shotgun (WGS) entry which is preliminary data.</text>
</comment>
<organism evidence="6 7">
    <name type="scientific">Neobacillus ginsengisoli</name>
    <dbReference type="NCBI Taxonomy" id="904295"/>
    <lineage>
        <taxon>Bacteria</taxon>
        <taxon>Bacillati</taxon>
        <taxon>Bacillota</taxon>
        <taxon>Bacilli</taxon>
        <taxon>Bacillales</taxon>
        <taxon>Bacillaceae</taxon>
        <taxon>Neobacillus</taxon>
    </lineage>
</organism>
<keyword evidence="7" id="KW-1185">Reference proteome</keyword>
<dbReference type="Proteomes" id="UP001224122">
    <property type="component" value="Unassembled WGS sequence"/>
</dbReference>
<dbReference type="EMBL" id="JAUSTW010000004">
    <property type="protein sequence ID" value="MDQ0199732.1"/>
    <property type="molecule type" value="Genomic_DNA"/>
</dbReference>
<dbReference type="InterPro" id="IPR001173">
    <property type="entry name" value="Glyco_trans_2-like"/>
</dbReference>
<name>A0ABT9XVY5_9BACI</name>
<protein>
    <submittedName>
        <fullName evidence="6">GT2 family glycosyltransferase</fullName>
    </submittedName>
</protein>
<gene>
    <name evidence="6" type="ORF">J2S10_002914</name>
</gene>
<reference evidence="6 7" key="1">
    <citation type="submission" date="2023-07" db="EMBL/GenBank/DDBJ databases">
        <title>Genomic Encyclopedia of Type Strains, Phase IV (KMG-IV): sequencing the most valuable type-strain genomes for metagenomic binning, comparative biology and taxonomic classification.</title>
        <authorList>
            <person name="Goeker M."/>
        </authorList>
    </citation>
    <scope>NUCLEOTIDE SEQUENCE [LARGE SCALE GENOMIC DNA]</scope>
    <source>
        <strain evidence="6 7">DSM 27594</strain>
    </source>
</reference>
<evidence type="ECO:0000256" key="1">
    <source>
        <dbReference type="ARBA" id="ARBA00004776"/>
    </source>
</evidence>
<comment type="pathway">
    <text evidence="1">Cell wall biogenesis; cell wall polysaccharide biosynthesis.</text>
</comment>
<dbReference type="PANTHER" id="PTHR43179">
    <property type="entry name" value="RHAMNOSYLTRANSFERASE WBBL"/>
    <property type="match status" value="1"/>
</dbReference>
<dbReference type="InterPro" id="IPR029044">
    <property type="entry name" value="Nucleotide-diphossugar_trans"/>
</dbReference>